<evidence type="ECO:0000313" key="3">
    <source>
        <dbReference type="Proteomes" id="UP001259492"/>
    </source>
</evidence>
<organism evidence="2 3">
    <name type="scientific">Microcosmobacter mediterraneus</name>
    <dbReference type="NCBI Taxonomy" id="3075607"/>
    <lineage>
        <taxon>Bacteria</taxon>
        <taxon>Pseudomonadati</taxon>
        <taxon>Bacteroidota</taxon>
        <taxon>Flavobacteriia</taxon>
        <taxon>Flavobacteriales</taxon>
        <taxon>Flavobacteriaceae</taxon>
        <taxon>Microcosmobacter</taxon>
    </lineage>
</organism>
<reference evidence="2 3" key="1">
    <citation type="submission" date="2023-09" db="EMBL/GenBank/DDBJ databases">
        <authorList>
            <person name="Rey-Velasco X."/>
        </authorList>
    </citation>
    <scope>NUCLEOTIDE SEQUENCE [LARGE SCALE GENOMIC DNA]</scope>
    <source>
        <strain evidence="2 3">W332</strain>
    </source>
</reference>
<dbReference type="Proteomes" id="UP001259492">
    <property type="component" value="Unassembled WGS sequence"/>
</dbReference>
<sequence>MNRWIKHIIILIFLSTNVFSFAQLEGVKVDSSTHDVTYFKDQIQERYPGDDFNYSINDTGGVNLIQGALRKFFRWIGNLFGFDVDFIDYKTLEYIVYGLLGLGALYLLINFLLQSTATSVFRNPEKQIDGFKYIEENLKEINFENLIKDAINNKDYRLATRYLYLSSLKHLTNNNIIDWHYDKTNSDYITEIKDNSIKTLFKRISYIYDYVWYGEFPIDEAGFNTNSSDFKNLKKAVSNG</sequence>
<keyword evidence="1" id="KW-1133">Transmembrane helix</keyword>
<protein>
    <submittedName>
        <fullName evidence="2">DUF4129 domain-containing protein</fullName>
    </submittedName>
</protein>
<dbReference type="RefSeq" id="WP_311426011.1">
    <property type="nucleotide sequence ID" value="NZ_JAVRIA010000001.1"/>
</dbReference>
<keyword evidence="3" id="KW-1185">Reference proteome</keyword>
<keyword evidence="1" id="KW-0472">Membrane</keyword>
<gene>
    <name evidence="2" type="ORF">RM697_01190</name>
</gene>
<evidence type="ECO:0000313" key="2">
    <source>
        <dbReference type="EMBL" id="MDT0557240.1"/>
    </source>
</evidence>
<evidence type="ECO:0000256" key="1">
    <source>
        <dbReference type="SAM" id="Phobius"/>
    </source>
</evidence>
<feature type="transmembrane region" description="Helical" evidence="1">
    <location>
        <begin position="94"/>
        <end position="113"/>
    </location>
</feature>
<accession>A0ABU2YGD8</accession>
<name>A0ABU2YGD8_9FLAO</name>
<keyword evidence="1" id="KW-0812">Transmembrane</keyword>
<dbReference type="EMBL" id="JAVRIA010000001">
    <property type="protein sequence ID" value="MDT0557240.1"/>
    <property type="molecule type" value="Genomic_DNA"/>
</dbReference>
<comment type="caution">
    <text evidence="2">The sequence shown here is derived from an EMBL/GenBank/DDBJ whole genome shotgun (WGS) entry which is preliminary data.</text>
</comment>
<proteinExistence type="predicted"/>